<sequence length="85" mass="9231">MISYHLNDFVALLWCLRARSLTPGKRVGGAPKLGIADRAQAPEANCTVLVTSKQLPAGMCQVHHSSPKLRLKRLVASIIISHYGP</sequence>
<accession>A0A317SVB1</accession>
<proteinExistence type="predicted"/>
<dbReference type="AlphaFoldDB" id="A0A317SVB1"/>
<comment type="caution">
    <text evidence="1">The sequence shown here is derived from an EMBL/GenBank/DDBJ whole genome shotgun (WGS) entry which is preliminary data.</text>
</comment>
<gene>
    <name evidence="1" type="ORF">C7212DRAFT_323499</name>
</gene>
<reference evidence="1 2" key="1">
    <citation type="submission" date="2018-03" db="EMBL/GenBank/DDBJ databases">
        <title>Genomes of Pezizomycetes fungi and the evolution of truffles.</title>
        <authorList>
            <person name="Murat C."/>
            <person name="Payen T."/>
            <person name="Noel B."/>
            <person name="Kuo A."/>
            <person name="Martin F.M."/>
        </authorList>
    </citation>
    <scope>NUCLEOTIDE SEQUENCE [LARGE SCALE GENOMIC DNA]</scope>
    <source>
        <strain evidence="1">091103-1</strain>
    </source>
</reference>
<evidence type="ECO:0000313" key="2">
    <source>
        <dbReference type="Proteomes" id="UP000246991"/>
    </source>
</evidence>
<keyword evidence="2" id="KW-1185">Reference proteome</keyword>
<organism evidence="1 2">
    <name type="scientific">Tuber magnatum</name>
    <name type="common">white Piedmont truffle</name>
    <dbReference type="NCBI Taxonomy" id="42249"/>
    <lineage>
        <taxon>Eukaryota</taxon>
        <taxon>Fungi</taxon>
        <taxon>Dikarya</taxon>
        <taxon>Ascomycota</taxon>
        <taxon>Pezizomycotina</taxon>
        <taxon>Pezizomycetes</taxon>
        <taxon>Pezizales</taxon>
        <taxon>Tuberaceae</taxon>
        <taxon>Tuber</taxon>
    </lineage>
</organism>
<protein>
    <submittedName>
        <fullName evidence="1">Uncharacterized protein</fullName>
    </submittedName>
</protein>
<dbReference type="EMBL" id="PYWC01000016">
    <property type="protein sequence ID" value="PWW78274.1"/>
    <property type="molecule type" value="Genomic_DNA"/>
</dbReference>
<dbReference type="Proteomes" id="UP000246991">
    <property type="component" value="Unassembled WGS sequence"/>
</dbReference>
<evidence type="ECO:0000313" key="1">
    <source>
        <dbReference type="EMBL" id="PWW78274.1"/>
    </source>
</evidence>
<name>A0A317SVB1_9PEZI</name>